<dbReference type="EMBL" id="JAOPGA020001346">
    <property type="protein sequence ID" value="KAL0487464.1"/>
    <property type="molecule type" value="Genomic_DNA"/>
</dbReference>
<proteinExistence type="predicted"/>
<sequence>MSKLSGQWVVLNVGGIIHHTTRDTLTTYCQNEPHMLSTMFSDDTLPLCVDEKQRVLIDRNGKIFSYILDFLRCGGDLKLCSFPVHREDLMHSILLEADYFQMQAVTNFFRGPVPEPKFFCTTSKITSTELEGEGWAVVSRPLITNPGVFNRHVRGYNAVEIMATGSQYKQEIVGRQMGIAIANQSSLLNFTSKTVTKDELKFLYKVNAFDVEAMMNGYKRQYKKMSMFYDAVSEEIWVSDQGEQILFHGDIRLDPKEEWHFVVFNNATDINVRLRASSFRKA</sequence>
<protein>
    <submittedName>
        <fullName evidence="2">BTB/POZ domain-containing adapter for CUL3-mediated RhoA degradation protein</fullName>
    </submittedName>
</protein>
<dbReference type="PANTHER" id="PTHR11145:SF8">
    <property type="entry name" value="RE57120P"/>
    <property type="match status" value="1"/>
</dbReference>
<evidence type="ECO:0000313" key="3">
    <source>
        <dbReference type="Proteomes" id="UP001431209"/>
    </source>
</evidence>
<dbReference type="GO" id="GO:0051260">
    <property type="term" value="P:protein homooligomerization"/>
    <property type="evidence" value="ECO:0007669"/>
    <property type="project" value="InterPro"/>
</dbReference>
<evidence type="ECO:0000313" key="2">
    <source>
        <dbReference type="EMBL" id="KAL0487464.1"/>
    </source>
</evidence>
<keyword evidence="3" id="KW-1185">Reference proteome</keyword>
<evidence type="ECO:0000259" key="1">
    <source>
        <dbReference type="SMART" id="SM00225"/>
    </source>
</evidence>
<dbReference type="InterPro" id="IPR045068">
    <property type="entry name" value="BACURD1-3"/>
</dbReference>
<dbReference type="Gene3D" id="3.30.710.10">
    <property type="entry name" value="Potassium Channel Kv1.1, Chain A"/>
    <property type="match status" value="1"/>
</dbReference>
<comment type="caution">
    <text evidence="2">The sequence shown here is derived from an EMBL/GenBank/DDBJ whole genome shotgun (WGS) entry which is preliminary data.</text>
</comment>
<accession>A0AAW2ZDP3</accession>
<dbReference type="CDD" id="cd18316">
    <property type="entry name" value="BTB_POZ_KCTD-like"/>
    <property type="match status" value="1"/>
</dbReference>
<feature type="domain" description="BTB" evidence="1">
    <location>
        <begin position="7"/>
        <end position="117"/>
    </location>
</feature>
<dbReference type="SMART" id="SM00225">
    <property type="entry name" value="BTB"/>
    <property type="match status" value="1"/>
</dbReference>
<organism evidence="2 3">
    <name type="scientific">Acrasis kona</name>
    <dbReference type="NCBI Taxonomy" id="1008807"/>
    <lineage>
        <taxon>Eukaryota</taxon>
        <taxon>Discoba</taxon>
        <taxon>Heterolobosea</taxon>
        <taxon>Tetramitia</taxon>
        <taxon>Eutetramitia</taxon>
        <taxon>Acrasidae</taxon>
        <taxon>Acrasis</taxon>
    </lineage>
</organism>
<dbReference type="InterPro" id="IPR000210">
    <property type="entry name" value="BTB/POZ_dom"/>
</dbReference>
<dbReference type="InterPro" id="IPR011333">
    <property type="entry name" value="SKP1/BTB/POZ_sf"/>
</dbReference>
<name>A0AAW2ZDP3_9EUKA</name>
<gene>
    <name evidence="2" type="ORF">AKO1_004149</name>
</gene>
<dbReference type="InterPro" id="IPR003131">
    <property type="entry name" value="T1-type_BTB"/>
</dbReference>
<reference evidence="2 3" key="1">
    <citation type="submission" date="2024-03" db="EMBL/GenBank/DDBJ databases">
        <title>The Acrasis kona genome and developmental transcriptomes reveal deep origins of eukaryotic multicellular pathways.</title>
        <authorList>
            <person name="Sheikh S."/>
            <person name="Fu C.-J."/>
            <person name="Brown M.W."/>
            <person name="Baldauf S.L."/>
        </authorList>
    </citation>
    <scope>NUCLEOTIDE SEQUENCE [LARGE SCALE GENOMIC DNA]</scope>
    <source>
        <strain evidence="2 3">ATCC MYA-3509</strain>
    </source>
</reference>
<dbReference type="Proteomes" id="UP001431209">
    <property type="component" value="Unassembled WGS sequence"/>
</dbReference>
<dbReference type="Pfam" id="PF02214">
    <property type="entry name" value="BTB_2"/>
    <property type="match status" value="1"/>
</dbReference>
<dbReference type="PANTHER" id="PTHR11145">
    <property type="entry name" value="BTB/POZ DOMAIN-CONTAINING ADAPTER FOR CUL3-MEDIATED RHOA DEGRADATION PROTEIN FAMILY MEMBER"/>
    <property type="match status" value="1"/>
</dbReference>
<dbReference type="SUPFAM" id="SSF54695">
    <property type="entry name" value="POZ domain"/>
    <property type="match status" value="1"/>
</dbReference>
<dbReference type="AlphaFoldDB" id="A0AAW2ZDP3"/>